<evidence type="ECO:0000256" key="3">
    <source>
        <dbReference type="ARBA" id="ARBA00022801"/>
    </source>
</evidence>
<keyword evidence="3" id="KW-0378">Hydrolase</keyword>
<keyword evidence="4" id="KW-0342">GTP-binding</keyword>
<dbReference type="PANTHER" id="PTHR10465:SF0">
    <property type="entry name" value="SARCALUMENIN"/>
    <property type="match status" value="1"/>
</dbReference>
<feature type="coiled-coil region" evidence="6">
    <location>
        <begin position="488"/>
        <end position="527"/>
    </location>
</feature>
<evidence type="ECO:0000256" key="5">
    <source>
        <dbReference type="ARBA" id="ARBA00023136"/>
    </source>
</evidence>
<accession>A0AAU8JFQ0</accession>
<keyword evidence="6" id="KW-0175">Coiled coil</keyword>
<comment type="subcellular location">
    <subcellularLocation>
        <location evidence="1">Membrane</location>
    </subcellularLocation>
</comment>
<keyword evidence="2" id="KW-0547">Nucleotide-binding</keyword>
<evidence type="ECO:0000313" key="7">
    <source>
        <dbReference type="EMBL" id="XCM38082.1"/>
    </source>
</evidence>
<evidence type="ECO:0000256" key="4">
    <source>
        <dbReference type="ARBA" id="ARBA00023134"/>
    </source>
</evidence>
<dbReference type="GO" id="GO:0003924">
    <property type="term" value="F:GTPase activity"/>
    <property type="evidence" value="ECO:0007669"/>
    <property type="project" value="InterPro"/>
</dbReference>
<dbReference type="RefSeq" id="WP_354635717.1">
    <property type="nucleotide sequence ID" value="NZ_CP159837.1"/>
</dbReference>
<proteinExistence type="predicted"/>
<evidence type="ECO:0008006" key="8">
    <source>
        <dbReference type="Google" id="ProtNLM"/>
    </source>
</evidence>
<sequence>MVTSAPLESLRDKIQKHLPDATPDQVGRFALQVERLKKLQHFFTDYPEGQEDFKDKLELAQKALKYEKPYRIAVIGKARTGKSTTINAILGRDLVLAKISGKPATGAALEIFFDAANAQQETAQVIYRDEANIRSLVADFVSRYKAYRLNESGLTGNLDAGYAIALEKLQPAIQLPDQANRDFEELRLSLADIVRQYANNLGKELRQNFSLANRRDIEELMNLIDENSDINSPGSLNRRIGLVKSVTYHIVPSESPDGIATLKLPKNVCLVDLPGLDGTPLHDIIISEGIKEADAVIFIQSPNGILTRGDGYLLDRSRKYISFEGNERAGERIFLVLNAKDSIMTDSPEKQNILRRQMGELMELLVSNYAINFSNRGGDRPYFETSSWIAYYVQKKLKGETIEDTNTYEAATLKLGVRGKSDREVLEASQIPKLVQELTKFAREHRIEGQIRDGKLALDSIINMLIDNFQNLSKNINRRGTSYLTEKVEDLLKQRQKEQEKLVKQIREIQEQRLDNLGSELQKIAQSICDQSDRAIQEKMPELWKKSFLALEDRLTHSNIAKPIYEYILTEAQINLWYELNHQVPLMANHLIRVYRDSVQTSQLAEKISSGCYGYVEVSLLQSTIKEKIDANMRRTLPEIASRIAMTQMTAPALYFTAMGANGQPEKKQLFDSLAQIPRQPEVSSNNFTLFIAEMRKMYESFVYQYCITGLLNLYRYEMIVIEDSLLGYIKDVFSKMRYSNDAILKAKINESLSDDPNWKRLELIERKLATLETIKS</sequence>
<dbReference type="GO" id="GO:0016020">
    <property type="term" value="C:membrane"/>
    <property type="evidence" value="ECO:0007669"/>
    <property type="project" value="UniProtKB-SubCell"/>
</dbReference>
<dbReference type="PANTHER" id="PTHR10465">
    <property type="entry name" value="TRANSMEMBRANE GTPASE FZO1"/>
    <property type="match status" value="1"/>
</dbReference>
<gene>
    <name evidence="7" type="ORF">ABWT76_000907</name>
</gene>
<dbReference type="Gene3D" id="3.40.50.300">
    <property type="entry name" value="P-loop containing nucleotide triphosphate hydrolases"/>
    <property type="match status" value="2"/>
</dbReference>
<dbReference type="EMBL" id="CP159837">
    <property type="protein sequence ID" value="XCM38082.1"/>
    <property type="molecule type" value="Genomic_DNA"/>
</dbReference>
<dbReference type="AlphaFoldDB" id="A0AAU8JFQ0"/>
<name>A0AAU8JFQ0_9CYAN</name>
<evidence type="ECO:0000256" key="1">
    <source>
        <dbReference type="ARBA" id="ARBA00004370"/>
    </source>
</evidence>
<evidence type="ECO:0000256" key="6">
    <source>
        <dbReference type="SAM" id="Coils"/>
    </source>
</evidence>
<keyword evidence="5" id="KW-0472">Membrane</keyword>
<organism evidence="7">
    <name type="scientific">Planktothricoides raciborskii GIHE-MW2</name>
    <dbReference type="NCBI Taxonomy" id="2792601"/>
    <lineage>
        <taxon>Bacteria</taxon>
        <taxon>Bacillati</taxon>
        <taxon>Cyanobacteriota</taxon>
        <taxon>Cyanophyceae</taxon>
        <taxon>Oscillatoriophycideae</taxon>
        <taxon>Oscillatoriales</taxon>
        <taxon>Oscillatoriaceae</taxon>
        <taxon>Planktothricoides</taxon>
    </lineage>
</organism>
<dbReference type="InterPro" id="IPR027094">
    <property type="entry name" value="Mitofusin_fam"/>
</dbReference>
<protein>
    <recommendedName>
        <fullName evidence="8">Dynamin family protein</fullName>
    </recommendedName>
</protein>
<dbReference type="SUPFAM" id="SSF52540">
    <property type="entry name" value="P-loop containing nucleoside triphosphate hydrolases"/>
    <property type="match status" value="1"/>
</dbReference>
<reference evidence="7" key="1">
    <citation type="submission" date="2024-07" db="EMBL/GenBank/DDBJ databases">
        <authorList>
            <person name="Kim Y.J."/>
            <person name="Jeong J.Y."/>
        </authorList>
    </citation>
    <scope>NUCLEOTIDE SEQUENCE</scope>
    <source>
        <strain evidence="7">GIHE-MW2</strain>
    </source>
</reference>
<dbReference type="InterPro" id="IPR027417">
    <property type="entry name" value="P-loop_NTPase"/>
</dbReference>
<dbReference type="GO" id="GO:0005525">
    <property type="term" value="F:GTP binding"/>
    <property type="evidence" value="ECO:0007669"/>
    <property type="project" value="UniProtKB-KW"/>
</dbReference>
<evidence type="ECO:0000256" key="2">
    <source>
        <dbReference type="ARBA" id="ARBA00022741"/>
    </source>
</evidence>